<feature type="domain" description="Bromo" evidence="18">
    <location>
        <begin position="44"/>
        <end position="116"/>
    </location>
</feature>
<dbReference type="PANTHER" id="PTHR22880:SF175">
    <property type="entry name" value="BROMODOMAIN TESTIS-SPECIFIC PROTEIN"/>
    <property type="match status" value="1"/>
</dbReference>
<dbReference type="OrthoDB" id="21449at2759"/>
<dbReference type="CDD" id="cd05497">
    <property type="entry name" value="Bromo_Brdt_I_like"/>
    <property type="match status" value="1"/>
</dbReference>
<feature type="compositionally biased region" description="Basic residues" evidence="17">
    <location>
        <begin position="592"/>
        <end position="602"/>
    </location>
</feature>
<keyword evidence="12" id="KW-0469">Meiosis</keyword>
<keyword evidence="8 15" id="KW-0103">Bromodomain</keyword>
<proteinExistence type="inferred from homology"/>
<keyword evidence="3" id="KW-0221">Differentiation</keyword>
<keyword evidence="21" id="KW-1185">Reference proteome</keyword>
<dbReference type="GO" id="GO:0005634">
    <property type="term" value="C:nucleus"/>
    <property type="evidence" value="ECO:0007669"/>
    <property type="project" value="UniProtKB-SubCell"/>
</dbReference>
<evidence type="ECO:0000256" key="8">
    <source>
        <dbReference type="ARBA" id="ARBA00023117"/>
    </source>
</evidence>
<dbReference type="InterPro" id="IPR043508">
    <property type="entry name" value="Bromo_Brdt_I"/>
</dbReference>
<dbReference type="GO" id="GO:0006338">
    <property type="term" value="P:chromatin remodeling"/>
    <property type="evidence" value="ECO:0007669"/>
    <property type="project" value="TreeGrafter"/>
</dbReference>
<dbReference type="GO" id="GO:0051321">
    <property type="term" value="P:meiotic cell cycle"/>
    <property type="evidence" value="ECO:0007669"/>
    <property type="project" value="UniProtKB-KW"/>
</dbReference>
<dbReference type="PROSITE" id="PS51525">
    <property type="entry name" value="NET"/>
    <property type="match status" value="1"/>
</dbReference>
<protein>
    <recommendedName>
        <fullName evidence="13">Bromodomain testis-specific protein</fullName>
    </recommendedName>
</protein>
<evidence type="ECO:0000256" key="9">
    <source>
        <dbReference type="ARBA" id="ARBA00023159"/>
    </source>
</evidence>
<dbReference type="FunFam" id="1.20.1270.220:FF:000001">
    <property type="entry name" value="bromodomain-containing protein 2 isoform X1"/>
    <property type="match status" value="1"/>
</dbReference>
<evidence type="ECO:0000256" key="7">
    <source>
        <dbReference type="ARBA" id="ARBA00023054"/>
    </source>
</evidence>
<feature type="domain" description="Bromo" evidence="18">
    <location>
        <begin position="299"/>
        <end position="367"/>
    </location>
</feature>
<dbReference type="InterPro" id="IPR001487">
    <property type="entry name" value="Bromodomain"/>
</dbReference>
<feature type="non-terminal residue" evidence="20">
    <location>
        <position position="968"/>
    </location>
</feature>
<dbReference type="PROSITE" id="PS00633">
    <property type="entry name" value="BROMODOMAIN_1"/>
    <property type="match status" value="1"/>
</dbReference>
<evidence type="ECO:0000256" key="4">
    <source>
        <dbReference type="ARBA" id="ARBA00022853"/>
    </source>
</evidence>
<dbReference type="Pfam" id="PF17035">
    <property type="entry name" value="BET"/>
    <property type="match status" value="1"/>
</dbReference>
<dbReference type="InterPro" id="IPR018359">
    <property type="entry name" value="Bromodomain_CS"/>
</dbReference>
<evidence type="ECO:0000259" key="19">
    <source>
        <dbReference type="PROSITE" id="PS51525"/>
    </source>
</evidence>
<dbReference type="PRINTS" id="PR00503">
    <property type="entry name" value="BROMODOMAIN"/>
</dbReference>
<name>A0A7L0SNH2_PODPO</name>
<feature type="compositionally biased region" description="Basic and acidic residues" evidence="17">
    <location>
        <begin position="416"/>
        <end position="428"/>
    </location>
</feature>
<dbReference type="Gene3D" id="1.20.1270.220">
    <property type="match status" value="1"/>
</dbReference>
<comment type="caution">
    <text evidence="20">The sequence shown here is derived from an EMBL/GenBank/DDBJ whole genome shotgun (WGS) entry which is preliminary data.</text>
</comment>
<dbReference type="GO" id="GO:0000785">
    <property type="term" value="C:chromatin"/>
    <property type="evidence" value="ECO:0007669"/>
    <property type="project" value="TreeGrafter"/>
</dbReference>
<keyword evidence="7 16" id="KW-0175">Coiled coil</keyword>
<evidence type="ECO:0000256" key="15">
    <source>
        <dbReference type="PROSITE-ProRule" id="PRU00035"/>
    </source>
</evidence>
<feature type="compositionally biased region" description="Polar residues" evidence="17">
    <location>
        <begin position="715"/>
        <end position="738"/>
    </location>
</feature>
<dbReference type="Pfam" id="PF00439">
    <property type="entry name" value="Bromodomain"/>
    <property type="match status" value="2"/>
</dbReference>
<feature type="compositionally biased region" description="Polar residues" evidence="17">
    <location>
        <begin position="160"/>
        <end position="178"/>
    </location>
</feature>
<evidence type="ECO:0000256" key="13">
    <source>
        <dbReference type="ARBA" id="ARBA00040033"/>
    </source>
</evidence>
<dbReference type="SUPFAM" id="SSF47370">
    <property type="entry name" value="Bromodomain"/>
    <property type="match status" value="2"/>
</dbReference>
<evidence type="ECO:0000313" key="20">
    <source>
        <dbReference type="EMBL" id="NXL43643.1"/>
    </source>
</evidence>
<feature type="region of interest" description="Disordered" evidence="17">
    <location>
        <begin position="144"/>
        <end position="179"/>
    </location>
</feature>
<evidence type="ECO:0000256" key="3">
    <source>
        <dbReference type="ARBA" id="ARBA00022782"/>
    </source>
</evidence>
<evidence type="ECO:0000256" key="12">
    <source>
        <dbReference type="ARBA" id="ARBA00023254"/>
    </source>
</evidence>
<dbReference type="InterPro" id="IPR027353">
    <property type="entry name" value="NET_dom"/>
</dbReference>
<dbReference type="FunFam" id="1.20.920.10:FF:000002">
    <property type="entry name" value="Bromodomain-containing protein 4"/>
    <property type="match status" value="1"/>
</dbReference>
<feature type="compositionally biased region" description="Low complexity" evidence="17">
    <location>
        <begin position="659"/>
        <end position="687"/>
    </location>
</feature>
<feature type="non-terminal residue" evidence="20">
    <location>
        <position position="1"/>
    </location>
</feature>
<organism evidence="20 21">
    <name type="scientific">Podilymbus podiceps</name>
    <name type="common">Pied-billed grebe</name>
    <dbReference type="NCBI Taxonomy" id="9252"/>
    <lineage>
        <taxon>Eukaryota</taxon>
        <taxon>Metazoa</taxon>
        <taxon>Chordata</taxon>
        <taxon>Craniata</taxon>
        <taxon>Vertebrata</taxon>
        <taxon>Euteleostomi</taxon>
        <taxon>Archelosauria</taxon>
        <taxon>Archosauria</taxon>
        <taxon>Dinosauria</taxon>
        <taxon>Saurischia</taxon>
        <taxon>Theropoda</taxon>
        <taxon>Coelurosauria</taxon>
        <taxon>Aves</taxon>
        <taxon>Neognathae</taxon>
        <taxon>Neoaves</taxon>
        <taxon>Mirandornithes</taxon>
        <taxon>Podicipediformes</taxon>
        <taxon>Podicipedidae</taxon>
        <taxon>Podilymbus</taxon>
    </lineage>
</organism>
<evidence type="ECO:0000256" key="14">
    <source>
        <dbReference type="ARBA" id="ARBA00044509"/>
    </source>
</evidence>
<dbReference type="GO" id="GO:0006355">
    <property type="term" value="P:regulation of DNA-templated transcription"/>
    <property type="evidence" value="ECO:0007669"/>
    <property type="project" value="TreeGrafter"/>
</dbReference>
<dbReference type="FunFam" id="1.20.920.10:FF:000003">
    <property type="entry name" value="Bromodomain-containing protein 2"/>
    <property type="match status" value="1"/>
</dbReference>
<dbReference type="GO" id="GO:0030154">
    <property type="term" value="P:cell differentiation"/>
    <property type="evidence" value="ECO:0007669"/>
    <property type="project" value="UniProtKB-KW"/>
</dbReference>
<dbReference type="InterPro" id="IPR031354">
    <property type="entry name" value="BRD4_CDT"/>
</dbReference>
<keyword evidence="2" id="KW-0677">Repeat</keyword>
<accession>A0A7L0SNH2</accession>
<feature type="domain" description="NET" evidence="19">
    <location>
        <begin position="514"/>
        <end position="596"/>
    </location>
</feature>
<evidence type="ECO:0000256" key="1">
    <source>
        <dbReference type="ARBA" id="ARBA00004123"/>
    </source>
</evidence>
<dbReference type="PROSITE" id="PS50014">
    <property type="entry name" value="BROMODOMAIN_2"/>
    <property type="match status" value="2"/>
</dbReference>
<dbReference type="PANTHER" id="PTHR22880">
    <property type="entry name" value="FALZ-RELATED BROMODOMAIN-CONTAINING PROTEINS"/>
    <property type="match status" value="1"/>
</dbReference>
<comment type="subcellular location">
    <subcellularLocation>
        <location evidence="1">Nucleus</location>
    </subcellularLocation>
</comment>
<feature type="region of interest" description="Disordered" evidence="17">
    <location>
        <begin position="403"/>
        <end position="428"/>
    </location>
</feature>
<gene>
    <name evidence="20" type="primary">Brdt</name>
    <name evidence="20" type="ORF">PODPOD_R09141</name>
</gene>
<evidence type="ECO:0000256" key="17">
    <source>
        <dbReference type="SAM" id="MobiDB-lite"/>
    </source>
</evidence>
<evidence type="ECO:0000259" key="18">
    <source>
        <dbReference type="PROSITE" id="PS50014"/>
    </source>
</evidence>
<evidence type="ECO:0000256" key="10">
    <source>
        <dbReference type="ARBA" id="ARBA00023163"/>
    </source>
</evidence>
<feature type="region of interest" description="Disordered" evidence="17">
    <location>
        <begin position="592"/>
        <end position="613"/>
    </location>
</feature>
<keyword evidence="10" id="KW-0804">Transcription</keyword>
<dbReference type="Gene3D" id="1.20.920.10">
    <property type="entry name" value="Bromodomain-like"/>
    <property type="match status" value="2"/>
</dbReference>
<feature type="region of interest" description="Disordered" evidence="17">
    <location>
        <begin position="646"/>
        <end position="738"/>
    </location>
</feature>
<dbReference type="Proteomes" id="UP000555275">
    <property type="component" value="Unassembled WGS sequence"/>
</dbReference>
<evidence type="ECO:0000313" key="21">
    <source>
        <dbReference type="Proteomes" id="UP000555275"/>
    </source>
</evidence>
<feature type="coiled-coil region" evidence="16">
    <location>
        <begin position="431"/>
        <end position="496"/>
    </location>
</feature>
<evidence type="ECO:0000256" key="6">
    <source>
        <dbReference type="ARBA" id="ARBA00023015"/>
    </source>
</evidence>
<dbReference type="AlphaFoldDB" id="A0A7L0SNH2"/>
<evidence type="ECO:0000256" key="11">
    <source>
        <dbReference type="ARBA" id="ARBA00023242"/>
    </source>
</evidence>
<keyword evidence="6" id="KW-0805">Transcription regulation</keyword>
<comment type="similarity">
    <text evidence="14">Belongs to the BET family.</text>
</comment>
<dbReference type="EMBL" id="VXAO01000122">
    <property type="protein sequence ID" value="NXL43643.1"/>
    <property type="molecule type" value="Genomic_DNA"/>
</dbReference>
<dbReference type="InterPro" id="IPR038336">
    <property type="entry name" value="NET_sf"/>
</dbReference>
<dbReference type="GO" id="GO:0007283">
    <property type="term" value="P:spermatogenesis"/>
    <property type="evidence" value="ECO:0007669"/>
    <property type="project" value="UniProtKB-KW"/>
</dbReference>
<dbReference type="Pfam" id="PF17105">
    <property type="entry name" value="BRD4_CDT"/>
    <property type="match status" value="1"/>
</dbReference>
<keyword evidence="5" id="KW-0744">Spermatogenesis</keyword>
<keyword evidence="4" id="KW-0156">Chromatin regulator</keyword>
<dbReference type="InterPro" id="IPR036427">
    <property type="entry name" value="Bromodomain-like_sf"/>
</dbReference>
<keyword evidence="11" id="KW-0539">Nucleus</keyword>
<feature type="compositionally biased region" description="Basic and acidic residues" evidence="17">
    <location>
        <begin position="603"/>
        <end position="613"/>
    </location>
</feature>
<dbReference type="SMART" id="SM00297">
    <property type="entry name" value="BROMO"/>
    <property type="match status" value="2"/>
</dbReference>
<evidence type="ECO:0000256" key="16">
    <source>
        <dbReference type="SAM" id="Coils"/>
    </source>
</evidence>
<sequence length="968" mass="109822">MSVPSQHRAIIINPPPPEYINNKNSGCQTNQLQYLQRVVMKAMWRHNFSWPFHQPVDAAALNLPDYYSIIKKPMDLSTIKKRLEHNYYTKAAECIEDFKTMFLNCYIYNKPGDDIVFMAQELEKVFMQKIVQMPSEERLMILNKGKRKGKKTEETQQQTPRMSNEESAMQKQAESSEQPPVMTQELQHVTLSPLSAAPLTALMPAAAPITKAKKGVKRKADTTTPTTSIFTASGGSSATFNDRKAVKACRGENEYMIPNKFLKRRLPDSQQSPEILKKNQLSEQLKYCNEILKEMFSKKHAAYAWPFLKPVDVASFSLGITKCPTDLGTIKKKMDNFQYSDIQEFAADVRLMFMSCYKHNSPDHEIVAMARKLQDVFETHFAKIPDEPVASVPLPQPTREMRAAYSGESSNDDLSEEKSSEDSEQERTMHLAKLQEQLKAVHQQLQALTRAYLPRLKKKKGQAKREKSKNKEKAKIKRLIQKKKNLKHKKKAKKKLSLNIQSKKTMQQVLLAHKSEDEDGAKPMNYDEKRQLSLDINKLPGDKLGKVVHIIQSREPSLRNSNPDEIEIDFETLKASTLRELEEYVATCLRKRTRKQRAKKTKSKGELNSERKQELEKRLLDVNDQLNPKKEKFKCCSEFFSSPAVENNSEASIGPSRLSDSSNSSSSSDSGSSTSSDSSSSDSSDSESVTETCSKQIGVRQNCPTSMEKPKRTSHNAALQAQPSPLTSSLENSGSSELQQPSLHVLQRLQPLQNRSLKPSEQNSQSASGNIFMARSTAVFAEERRDGRTVFFFILLSGHSILNGKNKLEAKSKILPRKDTGSKNIDSWVSLCKTMMLPAPIKTSAESFKQFRKAALRKRSGQLQELKRPLVQNSLQVQSLVIKKEQVLSCTNLFCFLYRGHEGPETNCGTQKEHKSKQQPEAQQCALAQDRNLARKMEQERRRREAMACTIDINLQSDIMASFEEYLE</sequence>
<evidence type="ECO:0000256" key="5">
    <source>
        <dbReference type="ARBA" id="ARBA00022871"/>
    </source>
</evidence>
<keyword evidence="9" id="KW-0010">Activator</keyword>
<dbReference type="InterPro" id="IPR050935">
    <property type="entry name" value="Bromo_chromatin_reader"/>
</dbReference>
<evidence type="ECO:0000256" key="2">
    <source>
        <dbReference type="ARBA" id="ARBA00022737"/>
    </source>
</evidence>
<reference evidence="20 21" key="1">
    <citation type="submission" date="2019-09" db="EMBL/GenBank/DDBJ databases">
        <title>Bird 10,000 Genomes (B10K) Project - Family phase.</title>
        <authorList>
            <person name="Zhang G."/>
        </authorList>
    </citation>
    <scope>NUCLEOTIDE SEQUENCE [LARGE SCALE GENOMIC DNA]</scope>
    <source>
        <strain evidence="20">B10K-DU-009-04</strain>
        <tissue evidence="20">Mixed tissue sample</tissue>
    </source>
</reference>